<evidence type="ECO:0000313" key="1">
    <source>
        <dbReference type="EMBL" id="KIE05799.1"/>
    </source>
</evidence>
<proteinExistence type="predicted"/>
<dbReference type="EMBL" id="JSWE01000066">
    <property type="protein sequence ID" value="KIE05799.1"/>
    <property type="molecule type" value="Genomic_DNA"/>
</dbReference>
<dbReference type="SUPFAM" id="SSF48403">
    <property type="entry name" value="Ankyrin repeat"/>
    <property type="match status" value="1"/>
</dbReference>
<name>A0A0C1QJW5_9RICK</name>
<feature type="non-terminal residue" evidence="1">
    <location>
        <position position="1"/>
    </location>
</feature>
<gene>
    <name evidence="1" type="ORF">NF27_CO00010</name>
</gene>
<evidence type="ECO:0008006" key="3">
    <source>
        <dbReference type="Google" id="ProtNLM"/>
    </source>
</evidence>
<dbReference type="Gene3D" id="1.25.40.20">
    <property type="entry name" value="Ankyrin repeat-containing domain"/>
    <property type="match status" value="1"/>
</dbReference>
<dbReference type="InterPro" id="IPR036770">
    <property type="entry name" value="Ankyrin_rpt-contain_sf"/>
</dbReference>
<dbReference type="OrthoDB" id="5622506at2"/>
<feature type="non-terminal residue" evidence="1">
    <location>
        <position position="184"/>
    </location>
</feature>
<dbReference type="AlphaFoldDB" id="A0A0C1QJW5"/>
<keyword evidence="2" id="KW-1185">Reference proteome</keyword>
<organism evidence="1 2">
    <name type="scientific">Candidatus Jidaibacter acanthamoebae</name>
    <dbReference type="NCBI Taxonomy" id="86105"/>
    <lineage>
        <taxon>Bacteria</taxon>
        <taxon>Pseudomonadati</taxon>
        <taxon>Pseudomonadota</taxon>
        <taxon>Alphaproteobacteria</taxon>
        <taxon>Rickettsiales</taxon>
        <taxon>Candidatus Midichloriaceae</taxon>
        <taxon>Candidatus Jidaibacter</taxon>
    </lineage>
</organism>
<dbReference type="Proteomes" id="UP000031258">
    <property type="component" value="Unassembled WGS sequence"/>
</dbReference>
<sequence>DKQGRTPLHYTVLCNTALKNGVIWEMDRTPLVRYAEILEILLKHGANPLIKDKEGYTPKSIINSKLNNTARYDVSYTQGNTTCEGLREVAIKKDLEMHEALKVVEGIYHEKYRNLLIKNNIYKIIITKLQKELNYSYSDVCDKTGKLLSSMAGIKERESYISPSLSPGEEKDTINIFIEFNNQT</sequence>
<reference evidence="1 2" key="1">
    <citation type="submission" date="2014-11" db="EMBL/GenBank/DDBJ databases">
        <title>A Rickettsiales Symbiont of Amoebae With Ancient Features.</title>
        <authorList>
            <person name="Schulz F."/>
            <person name="Martijn J."/>
            <person name="Wascher F."/>
            <person name="Kostanjsek R."/>
            <person name="Ettema T.J."/>
            <person name="Horn M."/>
        </authorList>
    </citation>
    <scope>NUCLEOTIDE SEQUENCE [LARGE SCALE GENOMIC DNA]</scope>
    <source>
        <strain evidence="1 2">UWC36</strain>
    </source>
</reference>
<accession>A0A0C1QJW5</accession>
<comment type="caution">
    <text evidence="1">The sequence shown here is derived from an EMBL/GenBank/DDBJ whole genome shotgun (WGS) entry which is preliminary data.</text>
</comment>
<evidence type="ECO:0000313" key="2">
    <source>
        <dbReference type="Proteomes" id="UP000031258"/>
    </source>
</evidence>
<protein>
    <recommendedName>
        <fullName evidence="3">Ankyrin repeat protein</fullName>
    </recommendedName>
</protein>